<evidence type="ECO:0000313" key="3">
    <source>
        <dbReference type="Proteomes" id="UP000823399"/>
    </source>
</evidence>
<name>A0A9P7EVW3_9AGAM</name>
<keyword evidence="1" id="KW-1133">Transmembrane helix</keyword>
<reference evidence="2" key="1">
    <citation type="journal article" date="2020" name="New Phytol.">
        <title>Comparative genomics reveals dynamic genome evolution in host specialist ectomycorrhizal fungi.</title>
        <authorList>
            <person name="Lofgren L.A."/>
            <person name="Nguyen N.H."/>
            <person name="Vilgalys R."/>
            <person name="Ruytinx J."/>
            <person name="Liao H.L."/>
            <person name="Branco S."/>
            <person name="Kuo A."/>
            <person name="LaButti K."/>
            <person name="Lipzen A."/>
            <person name="Andreopoulos W."/>
            <person name="Pangilinan J."/>
            <person name="Riley R."/>
            <person name="Hundley H."/>
            <person name="Na H."/>
            <person name="Barry K."/>
            <person name="Grigoriev I.V."/>
            <person name="Stajich J.E."/>
            <person name="Kennedy P.G."/>
        </authorList>
    </citation>
    <scope>NUCLEOTIDE SEQUENCE</scope>
    <source>
        <strain evidence="2">FC423</strain>
    </source>
</reference>
<accession>A0A9P7EVW3</accession>
<evidence type="ECO:0000256" key="1">
    <source>
        <dbReference type="SAM" id="Phobius"/>
    </source>
</evidence>
<dbReference type="RefSeq" id="XP_041287444.1">
    <property type="nucleotide sequence ID" value="XM_041438780.1"/>
</dbReference>
<organism evidence="2 3">
    <name type="scientific">Suillus discolor</name>
    <dbReference type="NCBI Taxonomy" id="1912936"/>
    <lineage>
        <taxon>Eukaryota</taxon>
        <taxon>Fungi</taxon>
        <taxon>Dikarya</taxon>
        <taxon>Basidiomycota</taxon>
        <taxon>Agaricomycotina</taxon>
        <taxon>Agaricomycetes</taxon>
        <taxon>Agaricomycetidae</taxon>
        <taxon>Boletales</taxon>
        <taxon>Suillineae</taxon>
        <taxon>Suillaceae</taxon>
        <taxon>Suillus</taxon>
    </lineage>
</organism>
<evidence type="ECO:0000313" key="2">
    <source>
        <dbReference type="EMBL" id="KAG2094209.1"/>
    </source>
</evidence>
<keyword evidence="1" id="KW-0812">Transmembrane</keyword>
<keyword evidence="1" id="KW-0472">Membrane</keyword>
<dbReference type="AlphaFoldDB" id="A0A9P7EVW3"/>
<dbReference type="Proteomes" id="UP000823399">
    <property type="component" value="Unassembled WGS sequence"/>
</dbReference>
<proteinExistence type="predicted"/>
<dbReference type="EMBL" id="JABBWM010000080">
    <property type="protein sequence ID" value="KAG2094209.1"/>
    <property type="molecule type" value="Genomic_DNA"/>
</dbReference>
<feature type="transmembrane region" description="Helical" evidence="1">
    <location>
        <begin position="12"/>
        <end position="30"/>
    </location>
</feature>
<keyword evidence="3" id="KW-1185">Reference proteome</keyword>
<protein>
    <submittedName>
        <fullName evidence="2">Uncharacterized protein</fullName>
    </submittedName>
</protein>
<gene>
    <name evidence="2" type="ORF">F5147DRAFT_719783</name>
</gene>
<dbReference type="GeneID" id="64701039"/>
<comment type="caution">
    <text evidence="2">The sequence shown here is derived from an EMBL/GenBank/DDBJ whole genome shotgun (WGS) entry which is preliminary data.</text>
</comment>
<sequence>MAVVLDSTAHRCYLWFLLVGFCGTTSHFWFPKRGSQLHFSATFKPLDRLRTRFRNRKYYDREKAWIVLSCGPS</sequence>